<dbReference type="RefSeq" id="WP_131259741.1">
    <property type="nucleotide sequence ID" value="NZ_JBHSUS010000001.1"/>
</dbReference>
<dbReference type="Proteomes" id="UP001596364">
    <property type="component" value="Unassembled WGS sequence"/>
</dbReference>
<organism evidence="2 3">
    <name type="scientific">Pseudobowmanella zhangzhouensis</name>
    <dbReference type="NCBI Taxonomy" id="1537679"/>
    <lineage>
        <taxon>Bacteria</taxon>
        <taxon>Pseudomonadati</taxon>
        <taxon>Pseudomonadota</taxon>
        <taxon>Gammaproteobacteria</taxon>
        <taxon>Alteromonadales</taxon>
        <taxon>Alteromonadaceae</taxon>
    </lineage>
</organism>
<dbReference type="NCBIfam" id="TIGR00229">
    <property type="entry name" value="sensory_box"/>
    <property type="match status" value="1"/>
</dbReference>
<dbReference type="InterPro" id="IPR035965">
    <property type="entry name" value="PAS-like_dom_sf"/>
</dbReference>
<proteinExistence type="predicted"/>
<evidence type="ECO:0000313" key="3">
    <source>
        <dbReference type="Proteomes" id="UP001596364"/>
    </source>
</evidence>
<sequence>MIKVAPNSREITFDRQELIVSKTDLRGKLTYANRVFMRVSNFSEADLLGKDHSIIRHPDMPRGVFYGLWKALKSGQEFFGFVKNITSDGHYYWVFANITPDVVNGEKVGFFSVRRTAPKGALQVIEDIYRQMRDKEKGFPPAQAPEASWNWMVQNVLETRNQSYEQFVIELYQEHSQGGAR</sequence>
<keyword evidence="3" id="KW-1185">Reference proteome</keyword>
<dbReference type="InterPro" id="IPR000014">
    <property type="entry name" value="PAS"/>
</dbReference>
<name>A0ABW1XL90_9ALTE</name>
<gene>
    <name evidence="2" type="ORF">ACFP85_11810</name>
</gene>
<evidence type="ECO:0000313" key="2">
    <source>
        <dbReference type="EMBL" id="MFC6440829.1"/>
    </source>
</evidence>
<dbReference type="EMBL" id="JBHSUS010000001">
    <property type="protein sequence ID" value="MFC6440829.1"/>
    <property type="molecule type" value="Genomic_DNA"/>
</dbReference>
<reference evidence="3" key="1">
    <citation type="journal article" date="2019" name="Int. J. Syst. Evol. Microbiol.">
        <title>The Global Catalogue of Microorganisms (GCM) 10K type strain sequencing project: providing services to taxonomists for standard genome sequencing and annotation.</title>
        <authorList>
            <consortium name="The Broad Institute Genomics Platform"/>
            <consortium name="The Broad Institute Genome Sequencing Center for Infectious Disease"/>
            <person name="Wu L."/>
            <person name="Ma J."/>
        </authorList>
    </citation>
    <scope>NUCLEOTIDE SEQUENCE [LARGE SCALE GENOMIC DNA]</scope>
    <source>
        <strain evidence="3">CGMCC 1.16031</strain>
    </source>
</reference>
<feature type="domain" description="PAS fold-3" evidence="1">
    <location>
        <begin position="30"/>
        <end position="108"/>
    </location>
</feature>
<accession>A0ABW1XL90</accession>
<dbReference type="Pfam" id="PF08447">
    <property type="entry name" value="PAS_3"/>
    <property type="match status" value="1"/>
</dbReference>
<comment type="caution">
    <text evidence="2">The sequence shown here is derived from an EMBL/GenBank/DDBJ whole genome shotgun (WGS) entry which is preliminary data.</text>
</comment>
<dbReference type="SUPFAM" id="SSF55785">
    <property type="entry name" value="PYP-like sensor domain (PAS domain)"/>
    <property type="match status" value="1"/>
</dbReference>
<dbReference type="InterPro" id="IPR013655">
    <property type="entry name" value="PAS_fold_3"/>
</dbReference>
<evidence type="ECO:0000259" key="1">
    <source>
        <dbReference type="Pfam" id="PF08447"/>
    </source>
</evidence>
<dbReference type="CDD" id="cd00130">
    <property type="entry name" value="PAS"/>
    <property type="match status" value="1"/>
</dbReference>
<protein>
    <submittedName>
        <fullName evidence="2">PAS domain-containing protein</fullName>
    </submittedName>
</protein>
<dbReference type="Gene3D" id="3.30.450.20">
    <property type="entry name" value="PAS domain"/>
    <property type="match status" value="1"/>
</dbReference>